<dbReference type="EMBL" id="WMBQ01000001">
    <property type="protein sequence ID" value="MTD94181.1"/>
    <property type="molecule type" value="Genomic_DNA"/>
</dbReference>
<protein>
    <submittedName>
        <fullName evidence="2">Transcriptional regulator</fullName>
    </submittedName>
</protein>
<comment type="caution">
    <text evidence="2">The sequence shown here is derived from an EMBL/GenBank/DDBJ whole genome shotgun (WGS) entry which is preliminary data.</text>
</comment>
<gene>
    <name evidence="2" type="ORF">GIW81_07505</name>
</gene>
<dbReference type="GO" id="GO:0030295">
    <property type="term" value="F:protein kinase activator activity"/>
    <property type="evidence" value="ECO:0007669"/>
    <property type="project" value="TreeGrafter"/>
</dbReference>
<dbReference type="Gene3D" id="3.40.930.10">
    <property type="entry name" value="Mannitol-specific EII, Chain A"/>
    <property type="match status" value="1"/>
</dbReference>
<accession>A0A6I3KNA7</accession>
<dbReference type="CDD" id="cd00211">
    <property type="entry name" value="PTS_IIA_fru"/>
    <property type="match status" value="1"/>
</dbReference>
<dbReference type="InterPro" id="IPR051541">
    <property type="entry name" value="PTS_SugarTrans_NitroReg"/>
</dbReference>
<organism evidence="2 3">
    <name type="scientific">Hyphomicrobium album</name>
    <dbReference type="NCBI Taxonomy" id="2665159"/>
    <lineage>
        <taxon>Bacteria</taxon>
        <taxon>Pseudomonadati</taxon>
        <taxon>Pseudomonadota</taxon>
        <taxon>Alphaproteobacteria</taxon>
        <taxon>Hyphomicrobiales</taxon>
        <taxon>Hyphomicrobiaceae</taxon>
        <taxon>Hyphomicrobium</taxon>
    </lineage>
</organism>
<evidence type="ECO:0000259" key="1">
    <source>
        <dbReference type="PROSITE" id="PS51094"/>
    </source>
</evidence>
<dbReference type="Pfam" id="PF00359">
    <property type="entry name" value="PTS_EIIA_2"/>
    <property type="match status" value="1"/>
</dbReference>
<dbReference type="SUPFAM" id="SSF55804">
    <property type="entry name" value="Phoshotransferase/anion transport protein"/>
    <property type="match status" value="1"/>
</dbReference>
<dbReference type="PANTHER" id="PTHR47738:SF1">
    <property type="entry name" value="NITROGEN REGULATORY PROTEIN"/>
    <property type="match status" value="1"/>
</dbReference>
<feature type="domain" description="PTS EIIA type-2" evidence="1">
    <location>
        <begin position="5"/>
        <end position="148"/>
    </location>
</feature>
<evidence type="ECO:0000313" key="2">
    <source>
        <dbReference type="EMBL" id="MTD94181.1"/>
    </source>
</evidence>
<dbReference type="RefSeq" id="WP_154738640.1">
    <property type="nucleotide sequence ID" value="NZ_WMBQ01000001.1"/>
</dbReference>
<dbReference type="PANTHER" id="PTHR47738">
    <property type="entry name" value="PTS SYSTEM FRUCTOSE-LIKE EIIA COMPONENT-RELATED"/>
    <property type="match status" value="1"/>
</dbReference>
<name>A0A6I3KNA7_9HYPH</name>
<dbReference type="PROSITE" id="PS51094">
    <property type="entry name" value="PTS_EIIA_TYPE_2"/>
    <property type="match status" value="1"/>
</dbReference>
<dbReference type="InterPro" id="IPR002178">
    <property type="entry name" value="PTS_EIIA_type-2_dom"/>
</dbReference>
<dbReference type="InterPro" id="IPR016152">
    <property type="entry name" value="PTrfase/Anion_transptr"/>
</dbReference>
<sequence>MDLCDLLASDGIIASLKATSKKHALQELATIAAERSGLDQREIFNALLQRERLGSTGLGHGIAIPHVKLGGIRNILCVFARLDAPIDFESHDNQPVDLLFLLIAPDHASGDHLKALASISRVVREPSVIDALRNASDVAGLRMALARPVPSHAA</sequence>
<keyword evidence="3" id="KW-1185">Reference proteome</keyword>
<evidence type="ECO:0000313" key="3">
    <source>
        <dbReference type="Proteomes" id="UP000440694"/>
    </source>
</evidence>
<dbReference type="Proteomes" id="UP000440694">
    <property type="component" value="Unassembled WGS sequence"/>
</dbReference>
<proteinExistence type="predicted"/>
<dbReference type="AlphaFoldDB" id="A0A6I3KNA7"/>
<reference evidence="2 3" key="1">
    <citation type="submission" date="2019-11" db="EMBL/GenBank/DDBJ databases">
        <title>Identification of a novel strain.</title>
        <authorList>
            <person name="Xu Q."/>
            <person name="Wang G."/>
        </authorList>
    </citation>
    <scope>NUCLEOTIDE SEQUENCE [LARGE SCALE GENOMIC DNA]</scope>
    <source>
        <strain evidence="3">xq</strain>
    </source>
</reference>